<feature type="chain" id="PRO_5046558832" evidence="1">
    <location>
        <begin position="25"/>
        <end position="432"/>
    </location>
</feature>
<keyword evidence="1" id="KW-0732">Signal</keyword>
<sequence>MKTNMLIRRLPFMLLLCLSLQGFSQPTDERVAYLKANASVVKNIDPDNEDYSDLDPLKGALKDKIVVGLGEQTHYDGQTFKAKTRLVKFLHQKLGYSVLAFESGFYDCYKAWQQIQEGKPAIEAARKSIYPFWVSEETEELFRYIDRQKNTEHPLVIAGIDCKFSSAYSRENLLPDFEAYLQKSGSTALQDTAEWGKFKAALKNAIAYSDYLNKLSEADTLALHNTLNRVLVELDDQAEVQRAPVQENFFWRQFCRSTLTEARKKFTKVQVRDVQMGENLVFLQRELYKDRKVIVWAASSHLTYNGTNIEREFYQNNLRLGDHIRQAYGEAYYNIGFTGYRGKIGKLLFFHLINVKKHKEGSIEYALGQTGYPFLFLDLNRPDLPKWLQEPLVARPFGYREMRMRIPQVMDGLFYTREIFERKPVPRPENNL</sequence>
<dbReference type="GO" id="GO:0016787">
    <property type="term" value="F:hydrolase activity"/>
    <property type="evidence" value="ECO:0007669"/>
    <property type="project" value="UniProtKB-KW"/>
</dbReference>
<evidence type="ECO:0000313" key="3">
    <source>
        <dbReference type="Proteomes" id="UP001597544"/>
    </source>
</evidence>
<dbReference type="InterPro" id="IPR007815">
    <property type="entry name" value="Emycin_Estase"/>
</dbReference>
<evidence type="ECO:0000256" key="1">
    <source>
        <dbReference type="SAM" id="SignalP"/>
    </source>
</evidence>
<dbReference type="EC" id="3.1.1.-" evidence="2"/>
<dbReference type="CDD" id="cd14728">
    <property type="entry name" value="Ere-like"/>
    <property type="match status" value="1"/>
</dbReference>
<keyword evidence="3" id="KW-1185">Reference proteome</keyword>
<dbReference type="RefSeq" id="WP_377503602.1">
    <property type="nucleotide sequence ID" value="NZ_JBHULU010000004.1"/>
</dbReference>
<dbReference type="InterPro" id="IPR052036">
    <property type="entry name" value="Hydrolase/PRTase-associated"/>
</dbReference>
<reference evidence="3" key="1">
    <citation type="journal article" date="2019" name="Int. J. Syst. Evol. Microbiol.">
        <title>The Global Catalogue of Microorganisms (GCM) 10K type strain sequencing project: providing services to taxonomists for standard genome sequencing and annotation.</title>
        <authorList>
            <consortium name="The Broad Institute Genomics Platform"/>
            <consortium name="The Broad Institute Genome Sequencing Center for Infectious Disease"/>
            <person name="Wu L."/>
            <person name="Ma J."/>
        </authorList>
    </citation>
    <scope>NUCLEOTIDE SEQUENCE [LARGE SCALE GENOMIC DNA]</scope>
    <source>
        <strain evidence="3">KCTC 42498</strain>
    </source>
</reference>
<dbReference type="PANTHER" id="PTHR31299">
    <property type="entry name" value="ESTERASE, PUTATIVE (AFU_ORTHOLOGUE AFUA_1G05850)-RELATED"/>
    <property type="match status" value="1"/>
</dbReference>
<organism evidence="2 3">
    <name type="scientific">Pontibacter locisalis</name>
    <dbReference type="NCBI Taxonomy" id="1719035"/>
    <lineage>
        <taxon>Bacteria</taxon>
        <taxon>Pseudomonadati</taxon>
        <taxon>Bacteroidota</taxon>
        <taxon>Cytophagia</taxon>
        <taxon>Cytophagales</taxon>
        <taxon>Hymenobacteraceae</taxon>
        <taxon>Pontibacter</taxon>
    </lineage>
</organism>
<dbReference type="EMBL" id="JBHULU010000004">
    <property type="protein sequence ID" value="MFD2513148.1"/>
    <property type="molecule type" value="Genomic_DNA"/>
</dbReference>
<dbReference type="SUPFAM" id="SSF159501">
    <property type="entry name" value="EreA/ChaN-like"/>
    <property type="match status" value="1"/>
</dbReference>
<gene>
    <name evidence="2" type="ORF">ACFSRY_04675</name>
</gene>
<keyword evidence="2" id="KW-0378">Hydrolase</keyword>
<evidence type="ECO:0000313" key="2">
    <source>
        <dbReference type="EMBL" id="MFD2513148.1"/>
    </source>
</evidence>
<feature type="signal peptide" evidence="1">
    <location>
        <begin position="1"/>
        <end position="24"/>
    </location>
</feature>
<dbReference type="Gene3D" id="3.40.1660.10">
    <property type="entry name" value="EreA-like (biosynthetic domain)"/>
    <property type="match status" value="1"/>
</dbReference>
<dbReference type="Proteomes" id="UP001597544">
    <property type="component" value="Unassembled WGS sequence"/>
</dbReference>
<accession>A0ABW5IIB9</accession>
<proteinExistence type="predicted"/>
<protein>
    <submittedName>
        <fullName evidence="2">Erythromycin esterase family protein</fullName>
        <ecNumber evidence="2">3.1.1.-</ecNumber>
    </submittedName>
</protein>
<dbReference type="Gene3D" id="1.20.1440.30">
    <property type="entry name" value="Biosynthetic Protein domain"/>
    <property type="match status" value="1"/>
</dbReference>
<dbReference type="Gene3D" id="3.30.1870.10">
    <property type="entry name" value="EreA-like, domain 2"/>
    <property type="match status" value="1"/>
</dbReference>
<dbReference type="PANTHER" id="PTHR31299:SF0">
    <property type="entry name" value="ESTERASE, PUTATIVE (AFU_ORTHOLOGUE AFUA_1G05850)-RELATED"/>
    <property type="match status" value="1"/>
</dbReference>
<name>A0ABW5IIB9_9BACT</name>
<comment type="caution">
    <text evidence="2">The sequence shown here is derived from an EMBL/GenBank/DDBJ whole genome shotgun (WGS) entry which is preliminary data.</text>
</comment>
<dbReference type="Pfam" id="PF05139">
    <property type="entry name" value="Erythro_esteras"/>
    <property type="match status" value="1"/>
</dbReference>